<accession>H6QQ32</accession>
<dbReference type="VEuPathDB" id="FungiDB:PGTG_21011"/>
<dbReference type="RefSeq" id="XP_003890366.1">
    <property type="nucleotide sequence ID" value="XM_003890317.1"/>
</dbReference>
<dbReference type="InParanoid" id="H6QQ32"/>
<name>H6QQ32_PUCGT</name>
<protein>
    <submittedName>
        <fullName evidence="1">Uncharacterized protein</fullName>
    </submittedName>
</protein>
<gene>
    <name evidence="1" type="ORF">PGTG_21011</name>
</gene>
<dbReference type="HOGENOM" id="CLU_1661676_0_0_1"/>
<dbReference type="GeneID" id="13542049"/>
<evidence type="ECO:0000313" key="1">
    <source>
        <dbReference type="EMBL" id="EHS64660.1"/>
    </source>
</evidence>
<dbReference type="Proteomes" id="UP000008783">
    <property type="component" value="Unassembled WGS sequence"/>
</dbReference>
<dbReference type="EMBL" id="DS178269">
    <property type="protein sequence ID" value="EHS64660.1"/>
    <property type="molecule type" value="Genomic_DNA"/>
</dbReference>
<sequence>MFETSRSRSRKEIAQALAKHSYCTNSKYSRVRPPPLVSTSPATPFHNCLPMKKLLYYVLIIWPEAQAGFMRPGQSPTRSLDAAQAESNYWTDQRLREASNLPPTDLSLSLAGWQHASGSNARRLDPKPNGELREINFIGAGTDKRYIARFFWEEQLRRR</sequence>
<dbReference type="KEGG" id="pgr:PGTG_21011"/>
<evidence type="ECO:0000313" key="2">
    <source>
        <dbReference type="Proteomes" id="UP000008783"/>
    </source>
</evidence>
<organism evidence="1 2">
    <name type="scientific">Puccinia graminis f. sp. tritici (strain CRL 75-36-700-3 / race SCCL)</name>
    <name type="common">Black stem rust fungus</name>
    <dbReference type="NCBI Taxonomy" id="418459"/>
    <lineage>
        <taxon>Eukaryota</taxon>
        <taxon>Fungi</taxon>
        <taxon>Dikarya</taxon>
        <taxon>Basidiomycota</taxon>
        <taxon>Pucciniomycotina</taxon>
        <taxon>Pucciniomycetes</taxon>
        <taxon>Pucciniales</taxon>
        <taxon>Pucciniaceae</taxon>
        <taxon>Puccinia</taxon>
    </lineage>
</organism>
<keyword evidence="2" id="KW-1185">Reference proteome</keyword>
<reference evidence="2" key="1">
    <citation type="journal article" date="2011" name="Proc. Natl. Acad. Sci. U.S.A.">
        <title>Obligate biotrophy features unraveled by the genomic analysis of rust fungi.</title>
        <authorList>
            <person name="Duplessis S."/>
            <person name="Cuomo C.A."/>
            <person name="Lin Y.-C."/>
            <person name="Aerts A."/>
            <person name="Tisserant E."/>
            <person name="Veneault-Fourrey C."/>
            <person name="Joly D.L."/>
            <person name="Hacquard S."/>
            <person name="Amselem J."/>
            <person name="Cantarel B.L."/>
            <person name="Chiu R."/>
            <person name="Coutinho P.M."/>
            <person name="Feau N."/>
            <person name="Field M."/>
            <person name="Frey P."/>
            <person name="Gelhaye E."/>
            <person name="Goldberg J."/>
            <person name="Grabherr M.G."/>
            <person name="Kodira C.D."/>
            <person name="Kohler A."/>
            <person name="Kuees U."/>
            <person name="Lindquist E.A."/>
            <person name="Lucas S.M."/>
            <person name="Mago R."/>
            <person name="Mauceli E."/>
            <person name="Morin E."/>
            <person name="Murat C."/>
            <person name="Pangilinan J.L."/>
            <person name="Park R."/>
            <person name="Pearson M."/>
            <person name="Quesneville H."/>
            <person name="Rouhier N."/>
            <person name="Sakthikumar S."/>
            <person name="Salamov A.A."/>
            <person name="Schmutz J."/>
            <person name="Selles B."/>
            <person name="Shapiro H."/>
            <person name="Tanguay P."/>
            <person name="Tuskan G.A."/>
            <person name="Henrissat B."/>
            <person name="Van de Peer Y."/>
            <person name="Rouze P."/>
            <person name="Ellis J.G."/>
            <person name="Dodds P.N."/>
            <person name="Schein J.E."/>
            <person name="Zhong S."/>
            <person name="Hamelin R.C."/>
            <person name="Grigoriev I.V."/>
            <person name="Szabo L.J."/>
            <person name="Martin F."/>
        </authorList>
    </citation>
    <scope>NUCLEOTIDE SEQUENCE [LARGE SCALE GENOMIC DNA]</scope>
    <source>
        <strain evidence="2">CRL 75-36-700-3 / race SCCL</strain>
    </source>
</reference>
<proteinExistence type="predicted"/>
<dbReference type="AlphaFoldDB" id="H6QQ32"/>